<dbReference type="InterPro" id="IPR000860">
    <property type="entry name" value="HemC"/>
</dbReference>
<reference evidence="10" key="1">
    <citation type="submission" date="2021-03" db="EMBL/GenBank/DDBJ databases">
        <authorList>
            <person name="Wang G."/>
        </authorList>
    </citation>
    <scope>NUCLEOTIDE SEQUENCE</scope>
    <source>
        <strain evidence="10">KCTC 12899</strain>
    </source>
</reference>
<organism evidence="10 11">
    <name type="scientific">Acanthopleuribacter pedis</name>
    <dbReference type="NCBI Taxonomy" id="442870"/>
    <lineage>
        <taxon>Bacteria</taxon>
        <taxon>Pseudomonadati</taxon>
        <taxon>Acidobacteriota</taxon>
        <taxon>Holophagae</taxon>
        <taxon>Acanthopleuribacterales</taxon>
        <taxon>Acanthopleuribacteraceae</taxon>
        <taxon>Acanthopleuribacter</taxon>
    </lineage>
</organism>
<proteinExistence type="inferred from homology"/>
<feature type="domain" description="Porphobilinogen deaminase N-terminal" evidence="9">
    <location>
        <begin position="2"/>
        <end position="211"/>
    </location>
</feature>
<dbReference type="Gene3D" id="3.30.160.40">
    <property type="entry name" value="Porphobilinogen deaminase, C-terminal domain"/>
    <property type="match status" value="1"/>
</dbReference>
<dbReference type="NCBIfam" id="TIGR00212">
    <property type="entry name" value="hemC"/>
    <property type="match status" value="1"/>
</dbReference>
<comment type="pathway">
    <text evidence="2">Porphyrin-containing compound metabolism; protoporphyrin-IX biosynthesis; coproporphyrinogen-III from 5-aminolevulinate: step 2/4.</text>
</comment>
<comment type="catalytic activity">
    <reaction evidence="7">
        <text>4 porphobilinogen + H2O = hydroxymethylbilane + 4 NH4(+)</text>
        <dbReference type="Rhea" id="RHEA:13185"/>
        <dbReference type="ChEBI" id="CHEBI:15377"/>
        <dbReference type="ChEBI" id="CHEBI:28938"/>
        <dbReference type="ChEBI" id="CHEBI:57845"/>
        <dbReference type="ChEBI" id="CHEBI:58126"/>
        <dbReference type="EC" id="2.5.1.61"/>
    </reaction>
</comment>
<keyword evidence="11" id="KW-1185">Reference proteome</keyword>
<comment type="function">
    <text evidence="1">Tetrapolymerization of the monopyrrole PBG into the hydroxymethylbilane pre-uroporphyrinogen in several discrete steps.</text>
</comment>
<evidence type="ECO:0000256" key="8">
    <source>
        <dbReference type="NCBIfam" id="TIGR00212"/>
    </source>
</evidence>
<evidence type="ECO:0000256" key="6">
    <source>
        <dbReference type="ARBA" id="ARBA00023244"/>
    </source>
</evidence>
<accession>A0A8J7U3A2</accession>
<evidence type="ECO:0000256" key="7">
    <source>
        <dbReference type="ARBA" id="ARBA00048169"/>
    </source>
</evidence>
<dbReference type="InterPro" id="IPR022417">
    <property type="entry name" value="Porphobilin_deaminase_N"/>
</dbReference>
<evidence type="ECO:0000256" key="5">
    <source>
        <dbReference type="ARBA" id="ARBA00022679"/>
    </source>
</evidence>
<dbReference type="RefSeq" id="WP_207856297.1">
    <property type="nucleotide sequence ID" value="NZ_JAFREP010000001.1"/>
</dbReference>
<dbReference type="Pfam" id="PF01379">
    <property type="entry name" value="Porphobil_deam"/>
    <property type="match status" value="1"/>
</dbReference>
<dbReference type="InterPro" id="IPR036803">
    <property type="entry name" value="Porphobilinogen_deaminase_C_sf"/>
</dbReference>
<dbReference type="PANTHER" id="PTHR11557:SF0">
    <property type="entry name" value="PORPHOBILINOGEN DEAMINASE"/>
    <property type="match status" value="1"/>
</dbReference>
<dbReference type="Proteomes" id="UP000664417">
    <property type="component" value="Unassembled WGS sequence"/>
</dbReference>
<dbReference type="AlphaFoldDB" id="A0A8J7U3A2"/>
<dbReference type="EMBL" id="JAFREP010000001">
    <property type="protein sequence ID" value="MBO1317061.1"/>
    <property type="molecule type" value="Genomic_DNA"/>
</dbReference>
<dbReference type="GO" id="GO:0005737">
    <property type="term" value="C:cytoplasm"/>
    <property type="evidence" value="ECO:0007669"/>
    <property type="project" value="UniProtKB-UniRule"/>
</dbReference>
<dbReference type="PIRSF" id="PIRSF001438">
    <property type="entry name" value="4pyrrol_synth_OHMeBilane_synth"/>
    <property type="match status" value="1"/>
</dbReference>
<keyword evidence="6" id="KW-0627">Porphyrin biosynthesis</keyword>
<comment type="similarity">
    <text evidence="3">Belongs to the HMBS family.</text>
</comment>
<dbReference type="SUPFAM" id="SSF54782">
    <property type="entry name" value="Porphobilinogen deaminase (hydroxymethylbilane synthase), C-terminal domain"/>
    <property type="match status" value="1"/>
</dbReference>
<evidence type="ECO:0000256" key="2">
    <source>
        <dbReference type="ARBA" id="ARBA00004735"/>
    </source>
</evidence>
<protein>
    <recommendedName>
        <fullName evidence="4 8">Hydroxymethylbilane synthase</fullName>
        <ecNumber evidence="4 8">2.5.1.61</ecNumber>
    </recommendedName>
</protein>
<dbReference type="SUPFAM" id="SSF53850">
    <property type="entry name" value="Periplasmic binding protein-like II"/>
    <property type="match status" value="1"/>
</dbReference>
<keyword evidence="5 10" id="KW-0808">Transferase</keyword>
<name>A0A8J7U3A2_9BACT</name>
<dbReference type="PANTHER" id="PTHR11557">
    <property type="entry name" value="PORPHOBILINOGEN DEAMINASE"/>
    <property type="match status" value="1"/>
</dbReference>
<dbReference type="GO" id="GO:0004418">
    <property type="term" value="F:hydroxymethylbilane synthase activity"/>
    <property type="evidence" value="ECO:0007669"/>
    <property type="project" value="UniProtKB-UniRule"/>
</dbReference>
<evidence type="ECO:0000313" key="10">
    <source>
        <dbReference type="EMBL" id="MBO1317061.1"/>
    </source>
</evidence>
<evidence type="ECO:0000259" key="9">
    <source>
        <dbReference type="Pfam" id="PF01379"/>
    </source>
</evidence>
<dbReference type="Gene3D" id="3.40.190.10">
    <property type="entry name" value="Periplasmic binding protein-like II"/>
    <property type="match status" value="2"/>
</dbReference>
<evidence type="ECO:0000256" key="3">
    <source>
        <dbReference type="ARBA" id="ARBA00005638"/>
    </source>
</evidence>
<evidence type="ECO:0000313" key="11">
    <source>
        <dbReference type="Proteomes" id="UP000664417"/>
    </source>
</evidence>
<dbReference type="GO" id="GO:0006783">
    <property type="term" value="P:heme biosynthetic process"/>
    <property type="evidence" value="ECO:0007669"/>
    <property type="project" value="TreeGrafter"/>
</dbReference>
<dbReference type="PRINTS" id="PR00151">
    <property type="entry name" value="PORPHBDMNASE"/>
</dbReference>
<evidence type="ECO:0000256" key="4">
    <source>
        <dbReference type="ARBA" id="ARBA00012655"/>
    </source>
</evidence>
<evidence type="ECO:0000256" key="1">
    <source>
        <dbReference type="ARBA" id="ARBA00002869"/>
    </source>
</evidence>
<sequence length="292" mass="31903">MIKIGTRGSKLALWQANWTQAQLKENGYEAQIDIIRTKGDVVKDRFDKMEGKGFFTAEIEHALLNGDVDLAVHCLKDLPTQSPPGLKIVAIPEREDARDCLVSKKPLGKNADGTFNLNGLTVGTSSNRRVAGLKVHSPEAEFVPIRGNVPTRIQKMVDGAADVIVLAQAGLNRLDIQQDDLHFYPLSVDELVPAPAQGALAMQVRENETRALDFLHHAPSAAASDGERRVLRAMEGGCQMPLGVYIEAVDGAFQIRVFRGAHGNSDEPLRFQHRAADITTLVDETLEALKLT</sequence>
<comment type="caution">
    <text evidence="10">The sequence shown here is derived from an EMBL/GenBank/DDBJ whole genome shotgun (WGS) entry which is preliminary data.</text>
</comment>
<dbReference type="EC" id="2.5.1.61" evidence="4 8"/>
<gene>
    <name evidence="10" type="primary">hemC</name>
    <name evidence="10" type="ORF">J3U88_01220</name>
</gene>